<dbReference type="PROSITE" id="PS51007">
    <property type="entry name" value="CYTC"/>
    <property type="match status" value="1"/>
</dbReference>
<evidence type="ECO:0000256" key="4">
    <source>
        <dbReference type="SAM" id="Phobius"/>
    </source>
</evidence>
<sequence length="502" mass="54288">MKVLRFIIYVVIVLMATPFLLVHYGPPGVATTSKVALHALVGYGGDEPDGNIVRRQLSVADGYRLDLYATGLGKIRFMHVTDAGDILLTRPRSGEVLILKADTSGDGSPDDIRVLLSGLTRPHGLDYADGWLYIAESNGVAKVAFDVESGDIRGDISRVVTGLGDKGGHWTKTLRIGTDGWLYLSSGSTCNVCEETDPQRATIMRFKPDGSELEVHASGLRNSVGMDWSPWSNELFATDNGRDLLGDDFPPCELNNIVAGGFYGWPYVNASTPDPDLGDKLPSDLPANRPPAHEFRAHNAPLGIRFIRHSKLAGFERSALVALHGSWNRSIPDGYKVVSLQWQPDGTIVESDFVTGFLQDGKLLGRPVDVAEARDGSIFISDDYSGSIYRVVPADGAESSFSLTSTVKAPDANVGVLDAYDATQRAALVSQGEALYQQFNCVGCHVPQTANALIALHKRYNAASLTDFFSAPTPPMPAFPLSAEQREALAVYLFDRELTSAK</sequence>
<accession>A0ABS6VX20</accession>
<keyword evidence="3" id="KW-0349">Heme</keyword>
<dbReference type="PANTHER" id="PTHR33546:SF1">
    <property type="entry name" value="LARGE, MULTIFUNCTIONAL SECRETED PROTEIN"/>
    <property type="match status" value="1"/>
</dbReference>
<organism evidence="6 7">
    <name type="scientific">Zhongshania aquimaris</name>
    <dbReference type="NCBI Taxonomy" id="2857107"/>
    <lineage>
        <taxon>Bacteria</taxon>
        <taxon>Pseudomonadati</taxon>
        <taxon>Pseudomonadota</taxon>
        <taxon>Gammaproteobacteria</taxon>
        <taxon>Cellvibrionales</taxon>
        <taxon>Spongiibacteraceae</taxon>
        <taxon>Zhongshania</taxon>
    </lineage>
</organism>
<evidence type="ECO:0000256" key="1">
    <source>
        <dbReference type="ARBA" id="ARBA00022723"/>
    </source>
</evidence>
<proteinExistence type="predicted"/>
<name>A0ABS6VX20_9GAMM</name>
<evidence type="ECO:0000259" key="5">
    <source>
        <dbReference type="PROSITE" id="PS51007"/>
    </source>
</evidence>
<feature type="domain" description="Cytochrome c" evidence="5">
    <location>
        <begin position="427"/>
        <end position="497"/>
    </location>
</feature>
<keyword evidence="4" id="KW-0472">Membrane</keyword>
<dbReference type="Pfam" id="PF13442">
    <property type="entry name" value="Cytochrome_CBB3"/>
    <property type="match status" value="1"/>
</dbReference>
<keyword evidence="7" id="KW-1185">Reference proteome</keyword>
<evidence type="ECO:0000313" key="7">
    <source>
        <dbReference type="Proteomes" id="UP001166291"/>
    </source>
</evidence>
<keyword evidence="1 3" id="KW-0479">Metal-binding</keyword>
<comment type="caution">
    <text evidence="6">The sequence shown here is derived from an EMBL/GenBank/DDBJ whole genome shotgun (WGS) entry which is preliminary data.</text>
</comment>
<keyword evidence="2 3" id="KW-0408">Iron</keyword>
<reference evidence="6" key="1">
    <citation type="submission" date="2021-07" db="EMBL/GenBank/DDBJ databases">
        <title>Zhongshania sp. CAU 1632 isolated from seawater.</title>
        <authorList>
            <person name="Kim W."/>
        </authorList>
    </citation>
    <scope>NUCLEOTIDE SEQUENCE</scope>
    <source>
        <strain evidence="6">CAU 1632</strain>
    </source>
</reference>
<keyword evidence="4" id="KW-0812">Transmembrane</keyword>
<protein>
    <submittedName>
        <fullName evidence="6">PQQ-dependent sugar dehydrogenase</fullName>
    </submittedName>
</protein>
<keyword evidence="4" id="KW-1133">Transmembrane helix</keyword>
<dbReference type="InterPro" id="IPR009056">
    <property type="entry name" value="Cyt_c-like_dom"/>
</dbReference>
<feature type="transmembrane region" description="Helical" evidence="4">
    <location>
        <begin position="7"/>
        <end position="25"/>
    </location>
</feature>
<dbReference type="InterPro" id="IPR054539">
    <property type="entry name" value="Beta-prop_PDH"/>
</dbReference>
<evidence type="ECO:0000256" key="3">
    <source>
        <dbReference type="PROSITE-ProRule" id="PRU00433"/>
    </source>
</evidence>
<evidence type="ECO:0000313" key="6">
    <source>
        <dbReference type="EMBL" id="MBW2942161.1"/>
    </source>
</evidence>
<dbReference type="EMBL" id="JAHWDQ010000004">
    <property type="protein sequence ID" value="MBW2942161.1"/>
    <property type="molecule type" value="Genomic_DNA"/>
</dbReference>
<dbReference type="Pfam" id="PF22807">
    <property type="entry name" value="TrAA12"/>
    <property type="match status" value="2"/>
</dbReference>
<dbReference type="PANTHER" id="PTHR33546">
    <property type="entry name" value="LARGE, MULTIFUNCTIONAL SECRETED PROTEIN-RELATED"/>
    <property type="match status" value="1"/>
</dbReference>
<dbReference type="RefSeq" id="WP_219044398.1">
    <property type="nucleotide sequence ID" value="NZ_JAHWDQ010000004.1"/>
</dbReference>
<dbReference type="Proteomes" id="UP001166291">
    <property type="component" value="Unassembled WGS sequence"/>
</dbReference>
<evidence type="ECO:0000256" key="2">
    <source>
        <dbReference type="ARBA" id="ARBA00023004"/>
    </source>
</evidence>
<gene>
    <name evidence="6" type="ORF">KXJ70_15295</name>
</gene>